<evidence type="ECO:0000259" key="1">
    <source>
        <dbReference type="Pfam" id="PF00005"/>
    </source>
</evidence>
<dbReference type="SUPFAM" id="SSF52540">
    <property type="entry name" value="P-loop containing nucleoside triphosphate hydrolases"/>
    <property type="match status" value="1"/>
</dbReference>
<gene>
    <name evidence="2" type="ORF">NCTC6133_00862</name>
</gene>
<reference evidence="2 3" key="1">
    <citation type="submission" date="2018-06" db="EMBL/GenBank/DDBJ databases">
        <authorList>
            <consortium name="Pathogen Informatics"/>
            <person name="Doyle S."/>
        </authorList>
    </citation>
    <scope>NUCLEOTIDE SEQUENCE [LARGE SCALE GENOMIC DNA]</scope>
    <source>
        <strain evidence="2 3">NCTC6133</strain>
    </source>
</reference>
<accession>A0A380DLD8</accession>
<sequence>MEAYKIEHLNKSYADKTIFDNLDLSISEGEKIGLVGINGTGKSTLLKVIGGIDDDFTANVMHPNQYRIRYSSQKQDLNEDMTVFDAVLSSDTTTLRIIKQYEQAVQAYADDQSDKLFKRMMDAQDAMDQHDAWDYNAEIKTILSN</sequence>
<dbReference type="Gene3D" id="3.40.50.300">
    <property type="entry name" value="P-loop containing nucleotide triphosphate hydrolases"/>
    <property type="match status" value="1"/>
</dbReference>
<dbReference type="PANTHER" id="PTHR42855:SF1">
    <property type="entry name" value="ABC TRANSPORTER DOMAIN-CONTAINING PROTEIN"/>
    <property type="match status" value="1"/>
</dbReference>
<dbReference type="Pfam" id="PF00005">
    <property type="entry name" value="ABC_tran"/>
    <property type="match status" value="1"/>
</dbReference>
<dbReference type="AlphaFoldDB" id="A0A380DLD8"/>
<dbReference type="GO" id="GO:0016887">
    <property type="term" value="F:ATP hydrolysis activity"/>
    <property type="evidence" value="ECO:0007669"/>
    <property type="project" value="InterPro"/>
</dbReference>
<name>A0A380DLD8_STAAU</name>
<dbReference type="PANTHER" id="PTHR42855">
    <property type="entry name" value="ABC TRANSPORTER ATP-BINDING SUBUNIT"/>
    <property type="match status" value="1"/>
</dbReference>
<dbReference type="EMBL" id="UHAP01000001">
    <property type="protein sequence ID" value="SUK36120.1"/>
    <property type="molecule type" value="Genomic_DNA"/>
</dbReference>
<protein>
    <submittedName>
        <fullName evidence="2">ABC transporter</fullName>
    </submittedName>
</protein>
<proteinExistence type="predicted"/>
<dbReference type="InterPro" id="IPR003439">
    <property type="entry name" value="ABC_transporter-like_ATP-bd"/>
</dbReference>
<dbReference type="InterPro" id="IPR027417">
    <property type="entry name" value="P-loop_NTPase"/>
</dbReference>
<evidence type="ECO:0000313" key="3">
    <source>
        <dbReference type="Proteomes" id="UP000255091"/>
    </source>
</evidence>
<feature type="domain" description="ABC transporter" evidence="1">
    <location>
        <begin position="20"/>
        <end position="112"/>
    </location>
</feature>
<evidence type="ECO:0000313" key="2">
    <source>
        <dbReference type="EMBL" id="SUK36120.1"/>
    </source>
</evidence>
<dbReference type="InterPro" id="IPR051309">
    <property type="entry name" value="ABCF_ATPase"/>
</dbReference>
<dbReference type="GO" id="GO:0005524">
    <property type="term" value="F:ATP binding"/>
    <property type="evidence" value="ECO:0007669"/>
    <property type="project" value="InterPro"/>
</dbReference>
<dbReference type="Proteomes" id="UP000255091">
    <property type="component" value="Unassembled WGS sequence"/>
</dbReference>
<organism evidence="2 3">
    <name type="scientific">Staphylococcus aureus</name>
    <dbReference type="NCBI Taxonomy" id="1280"/>
    <lineage>
        <taxon>Bacteria</taxon>
        <taxon>Bacillati</taxon>
        <taxon>Bacillota</taxon>
        <taxon>Bacilli</taxon>
        <taxon>Bacillales</taxon>
        <taxon>Staphylococcaceae</taxon>
        <taxon>Staphylococcus</taxon>
    </lineage>
</organism>